<feature type="compositionally biased region" description="Basic residues" evidence="1">
    <location>
        <begin position="1"/>
        <end position="11"/>
    </location>
</feature>
<accession>A0A6A6ZRE0</accession>
<evidence type="ECO:0000313" key="4">
    <source>
        <dbReference type="Proteomes" id="UP000799424"/>
    </source>
</evidence>
<feature type="region of interest" description="Disordered" evidence="1">
    <location>
        <begin position="1"/>
        <end position="24"/>
    </location>
</feature>
<dbReference type="AlphaFoldDB" id="A0A6A6ZRE0"/>
<gene>
    <name evidence="3" type="ORF">CC86DRAFT_371913</name>
</gene>
<dbReference type="Proteomes" id="UP000799424">
    <property type="component" value="Unassembled WGS sequence"/>
</dbReference>
<organism evidence="3 4">
    <name type="scientific">Ophiobolus disseminans</name>
    <dbReference type="NCBI Taxonomy" id="1469910"/>
    <lineage>
        <taxon>Eukaryota</taxon>
        <taxon>Fungi</taxon>
        <taxon>Dikarya</taxon>
        <taxon>Ascomycota</taxon>
        <taxon>Pezizomycotina</taxon>
        <taxon>Dothideomycetes</taxon>
        <taxon>Pleosporomycetidae</taxon>
        <taxon>Pleosporales</taxon>
        <taxon>Pleosporineae</taxon>
        <taxon>Phaeosphaeriaceae</taxon>
        <taxon>Ophiobolus</taxon>
    </lineage>
</organism>
<keyword evidence="2" id="KW-1133">Transmembrane helix</keyword>
<evidence type="ECO:0000313" key="3">
    <source>
        <dbReference type="EMBL" id="KAF2823670.1"/>
    </source>
</evidence>
<evidence type="ECO:0000256" key="2">
    <source>
        <dbReference type="SAM" id="Phobius"/>
    </source>
</evidence>
<keyword evidence="2" id="KW-0472">Membrane</keyword>
<feature type="compositionally biased region" description="Basic and acidic residues" evidence="1">
    <location>
        <begin position="12"/>
        <end position="24"/>
    </location>
</feature>
<protein>
    <submittedName>
        <fullName evidence="3">Uncharacterized protein</fullName>
    </submittedName>
</protein>
<name>A0A6A6ZRE0_9PLEO</name>
<keyword evidence="4" id="KW-1185">Reference proteome</keyword>
<sequence length="57" mass="6123">MNGSTSRKRLHVGTDHGDLPKLDRTNCSPAVLAVVIAMASSEFCVSMVHIMVAQWPG</sequence>
<evidence type="ECO:0000256" key="1">
    <source>
        <dbReference type="SAM" id="MobiDB-lite"/>
    </source>
</evidence>
<dbReference type="EMBL" id="MU006231">
    <property type="protein sequence ID" value="KAF2823670.1"/>
    <property type="molecule type" value="Genomic_DNA"/>
</dbReference>
<feature type="transmembrane region" description="Helical" evidence="2">
    <location>
        <begin position="30"/>
        <end position="52"/>
    </location>
</feature>
<proteinExistence type="predicted"/>
<keyword evidence="2" id="KW-0812">Transmembrane</keyword>
<reference evidence="3" key="1">
    <citation type="journal article" date="2020" name="Stud. Mycol.">
        <title>101 Dothideomycetes genomes: a test case for predicting lifestyles and emergence of pathogens.</title>
        <authorList>
            <person name="Haridas S."/>
            <person name="Albert R."/>
            <person name="Binder M."/>
            <person name="Bloem J."/>
            <person name="Labutti K."/>
            <person name="Salamov A."/>
            <person name="Andreopoulos B."/>
            <person name="Baker S."/>
            <person name="Barry K."/>
            <person name="Bills G."/>
            <person name="Bluhm B."/>
            <person name="Cannon C."/>
            <person name="Castanera R."/>
            <person name="Culley D."/>
            <person name="Daum C."/>
            <person name="Ezra D."/>
            <person name="Gonzalez J."/>
            <person name="Henrissat B."/>
            <person name="Kuo A."/>
            <person name="Liang C."/>
            <person name="Lipzen A."/>
            <person name="Lutzoni F."/>
            <person name="Magnuson J."/>
            <person name="Mondo S."/>
            <person name="Nolan M."/>
            <person name="Ohm R."/>
            <person name="Pangilinan J."/>
            <person name="Park H.-J."/>
            <person name="Ramirez L."/>
            <person name="Alfaro M."/>
            <person name="Sun H."/>
            <person name="Tritt A."/>
            <person name="Yoshinaga Y."/>
            <person name="Zwiers L.-H."/>
            <person name="Turgeon B."/>
            <person name="Goodwin S."/>
            <person name="Spatafora J."/>
            <person name="Crous P."/>
            <person name="Grigoriev I."/>
        </authorList>
    </citation>
    <scope>NUCLEOTIDE SEQUENCE</scope>
    <source>
        <strain evidence="3">CBS 113818</strain>
    </source>
</reference>